<dbReference type="GO" id="GO:0016226">
    <property type="term" value="P:iron-sulfur cluster assembly"/>
    <property type="evidence" value="ECO:0007669"/>
    <property type="project" value="InterPro"/>
</dbReference>
<name>A0A1G1WPE6_9BACT</name>
<dbReference type="Proteomes" id="UP000177821">
    <property type="component" value="Unassembled WGS sequence"/>
</dbReference>
<dbReference type="PANTHER" id="PTHR30508">
    <property type="entry name" value="FES CLUSTER ASSEMBLY PROTEIN SUF"/>
    <property type="match status" value="1"/>
</dbReference>
<evidence type="ECO:0000256" key="1">
    <source>
        <dbReference type="ARBA" id="ARBA00043967"/>
    </source>
</evidence>
<evidence type="ECO:0000313" key="5">
    <source>
        <dbReference type="Proteomes" id="UP000177821"/>
    </source>
</evidence>
<reference evidence="4 5" key="1">
    <citation type="journal article" date="2016" name="Nat. Commun.">
        <title>Thousands of microbial genomes shed light on interconnected biogeochemical processes in an aquifer system.</title>
        <authorList>
            <person name="Anantharaman K."/>
            <person name="Brown C.T."/>
            <person name="Hug L.A."/>
            <person name="Sharon I."/>
            <person name="Castelle C.J."/>
            <person name="Probst A.J."/>
            <person name="Thomas B.C."/>
            <person name="Singh A."/>
            <person name="Wilkins M.J."/>
            <person name="Karaoz U."/>
            <person name="Brodie E.L."/>
            <person name="Williams K.H."/>
            <person name="Hubbard S.S."/>
            <person name="Banfield J.F."/>
        </authorList>
    </citation>
    <scope>NUCLEOTIDE SEQUENCE [LARGE SCALE GENOMIC DNA]</scope>
</reference>
<protein>
    <submittedName>
        <fullName evidence="4">Fe-S cluster assembly protein SufB</fullName>
    </submittedName>
</protein>
<dbReference type="NCBIfam" id="TIGR01980">
    <property type="entry name" value="sufB"/>
    <property type="match status" value="1"/>
</dbReference>
<dbReference type="InterPro" id="IPR045595">
    <property type="entry name" value="SufBD_N"/>
</dbReference>
<dbReference type="InterPro" id="IPR037284">
    <property type="entry name" value="SUF_FeS_clus_asmbl_SufBD_sf"/>
</dbReference>
<comment type="caution">
    <text evidence="4">The sequence shown here is derived from an EMBL/GenBank/DDBJ whole genome shotgun (WGS) entry which is preliminary data.</text>
</comment>
<accession>A0A1G1WPE6</accession>
<dbReference type="Pfam" id="PF19295">
    <property type="entry name" value="SufBD_N"/>
    <property type="match status" value="1"/>
</dbReference>
<feature type="domain" description="SUF system FeS cluster assembly SufBD core" evidence="2">
    <location>
        <begin position="204"/>
        <end position="438"/>
    </location>
</feature>
<dbReference type="InterPro" id="IPR010231">
    <property type="entry name" value="SUF_FeS_clus_asmbl_SufB"/>
</dbReference>
<dbReference type="EMBL" id="MHCX01000020">
    <property type="protein sequence ID" value="OGY29622.1"/>
    <property type="molecule type" value="Genomic_DNA"/>
</dbReference>
<dbReference type="InterPro" id="IPR055346">
    <property type="entry name" value="Fe-S_cluster_assembly_SufBD"/>
</dbReference>
<proteinExistence type="inferred from homology"/>
<dbReference type="Pfam" id="PF01458">
    <property type="entry name" value="SUFBD_core"/>
    <property type="match status" value="1"/>
</dbReference>
<sequence length="466" mass="52042">MARVDFKIGAENYKYGFADREDYIYKSDKGLSPEVVKKISDIKNEPPWMREFRLAALSIFQSKPMPGWGADLSTLDFNNIHYYVKPSEKQSGSWQDVPVYIKNTFDKLGIPEAEKKFLAGVGAQYESEMIYHNLAQDLSKKGVIFSDMDSAVKDYPDLVRKYFSTIIPPSDNKFAALNSACWSGGSFIYVPKGVRVEIPLQAYFRINTKNMGQFERTLIIADEGSFVHYLEGCSAPIYTTDSLHSAVVEIIVKKGARVRYTTIQNWSTNVYNLVTKRARVEEEGVCEWVDANLGSKVTMKYPSVYLVGRKAKGDILSIAFASRNQVQDAGGKALHFAPETSSSIISKSISKNGGRTSFRGLLKVFPGAKASKSMVRCDALILDSLSRSDTYPTIQIDEKQVSIGHEAVVSKIGDEQLFYLMSRGLNETQAMGMVVNGFIEPIVKEIPLEYALEMNKLIQLQMEGVG</sequence>
<evidence type="ECO:0000259" key="2">
    <source>
        <dbReference type="Pfam" id="PF01458"/>
    </source>
</evidence>
<dbReference type="PANTHER" id="PTHR30508:SF1">
    <property type="entry name" value="UPF0051 PROTEIN ABCI8, CHLOROPLASTIC-RELATED"/>
    <property type="match status" value="1"/>
</dbReference>
<gene>
    <name evidence="4" type="ORF">A3J50_00215</name>
</gene>
<organism evidence="4 5">
    <name type="scientific">Candidatus Woykebacteria bacterium RIFCSPHIGHO2_02_FULL_43_16b</name>
    <dbReference type="NCBI Taxonomy" id="1802601"/>
    <lineage>
        <taxon>Bacteria</taxon>
        <taxon>Candidatus Woykeibacteriota</taxon>
    </lineage>
</organism>
<evidence type="ECO:0000313" key="4">
    <source>
        <dbReference type="EMBL" id="OGY29622.1"/>
    </source>
</evidence>
<comment type="similarity">
    <text evidence="1">Belongs to the iron-sulfur cluster assembly SufBD family.</text>
</comment>
<dbReference type="AlphaFoldDB" id="A0A1G1WPE6"/>
<feature type="domain" description="SUF system FeS cluster assembly SufBD N-terminal" evidence="3">
    <location>
        <begin position="132"/>
        <end position="201"/>
    </location>
</feature>
<dbReference type="InterPro" id="IPR000825">
    <property type="entry name" value="SUF_FeS_clus_asmbl_SufBD_core"/>
</dbReference>
<dbReference type="SUPFAM" id="SSF101960">
    <property type="entry name" value="Stabilizer of iron transporter SufD"/>
    <property type="match status" value="1"/>
</dbReference>
<evidence type="ECO:0000259" key="3">
    <source>
        <dbReference type="Pfam" id="PF19295"/>
    </source>
</evidence>